<keyword evidence="4" id="KW-1185">Reference proteome</keyword>
<comment type="similarity">
    <text evidence="1">Belongs to the small GTPase superfamily. Rab family.</text>
</comment>
<name>A0AAN7G539_QUERU</name>
<dbReference type="SUPFAM" id="SSF52540">
    <property type="entry name" value="P-loop containing nucleoside triphosphate hydrolases"/>
    <property type="match status" value="1"/>
</dbReference>
<dbReference type="PROSITE" id="PS51421">
    <property type="entry name" value="RAS"/>
    <property type="match status" value="1"/>
</dbReference>
<evidence type="ECO:0000256" key="1">
    <source>
        <dbReference type="ARBA" id="ARBA00006270"/>
    </source>
</evidence>
<evidence type="ECO:0000313" key="4">
    <source>
        <dbReference type="Proteomes" id="UP001324115"/>
    </source>
</evidence>
<dbReference type="NCBIfam" id="TIGR00231">
    <property type="entry name" value="small_GTP"/>
    <property type="match status" value="1"/>
</dbReference>
<organism evidence="3 4">
    <name type="scientific">Quercus rubra</name>
    <name type="common">Northern red oak</name>
    <name type="synonym">Quercus borealis</name>
    <dbReference type="NCBI Taxonomy" id="3512"/>
    <lineage>
        <taxon>Eukaryota</taxon>
        <taxon>Viridiplantae</taxon>
        <taxon>Streptophyta</taxon>
        <taxon>Embryophyta</taxon>
        <taxon>Tracheophyta</taxon>
        <taxon>Spermatophyta</taxon>
        <taxon>Magnoliopsida</taxon>
        <taxon>eudicotyledons</taxon>
        <taxon>Gunneridae</taxon>
        <taxon>Pentapetalae</taxon>
        <taxon>rosids</taxon>
        <taxon>fabids</taxon>
        <taxon>Fagales</taxon>
        <taxon>Fagaceae</taxon>
        <taxon>Quercus</taxon>
    </lineage>
</organism>
<dbReference type="Proteomes" id="UP001324115">
    <property type="component" value="Unassembled WGS sequence"/>
</dbReference>
<dbReference type="FunFam" id="3.40.50.300:FF:001447">
    <property type="entry name" value="Ras-related protein Rab-1B"/>
    <property type="match status" value="1"/>
</dbReference>
<dbReference type="InterPro" id="IPR005225">
    <property type="entry name" value="Small_GTP-bd"/>
</dbReference>
<evidence type="ECO:0000256" key="2">
    <source>
        <dbReference type="SAM" id="MobiDB-lite"/>
    </source>
</evidence>
<evidence type="ECO:0000313" key="3">
    <source>
        <dbReference type="EMBL" id="KAK4607177.1"/>
    </source>
</evidence>
<dbReference type="SMART" id="SM00173">
    <property type="entry name" value="RAS"/>
    <property type="match status" value="1"/>
</dbReference>
<sequence>MGSQGKEGYEVSEQRIDCEFKVVLIGDFEVGKCQILARCERKESKTGTAVAVKYETQTLHIEKKSVKAHIWGIIRQERNNVDSNADYKDADGVILVYDITNRKSFDCMTLCLEELHRHAKKRQAIILIGNKSDSENDREVLRKEARGFAEKNGLIFREISALEGTNFDNALKDLLTNLVNSNSNNTTINTTNTTNSNNTTATTTTNTTTRNNITATSTTTSTTGNNTTNTTTNSHNNNNTNQAATIGIWATSIVIVFAEAI</sequence>
<feature type="region of interest" description="Disordered" evidence="2">
    <location>
        <begin position="214"/>
        <end position="238"/>
    </location>
</feature>
<protein>
    <submittedName>
        <fullName evidence="3">Uncharacterized protein</fullName>
    </submittedName>
</protein>
<dbReference type="PRINTS" id="PR00449">
    <property type="entry name" value="RASTRNSFRMNG"/>
</dbReference>
<dbReference type="InterPro" id="IPR001806">
    <property type="entry name" value="Small_GTPase"/>
</dbReference>
<dbReference type="PANTHER" id="PTHR47979">
    <property type="entry name" value="DRAB11-RELATED"/>
    <property type="match status" value="1"/>
</dbReference>
<proteinExistence type="inferred from homology"/>
<dbReference type="GO" id="GO:0005525">
    <property type="term" value="F:GTP binding"/>
    <property type="evidence" value="ECO:0007669"/>
    <property type="project" value="InterPro"/>
</dbReference>
<dbReference type="EMBL" id="JAXUIC010000001">
    <property type="protein sequence ID" value="KAK4607177.1"/>
    <property type="molecule type" value="Genomic_DNA"/>
</dbReference>
<reference evidence="3 4" key="1">
    <citation type="journal article" date="2023" name="G3 (Bethesda)">
        <title>A haplotype-resolved chromosome-scale genome for Quercus rubra L. provides insights into the genetics of adaptive traits for red oak species.</title>
        <authorList>
            <person name="Kapoor B."/>
            <person name="Jenkins J."/>
            <person name="Schmutz J."/>
            <person name="Zhebentyayeva T."/>
            <person name="Kuelheim C."/>
            <person name="Coggeshall M."/>
            <person name="Heim C."/>
            <person name="Lasky J.R."/>
            <person name="Leites L."/>
            <person name="Islam-Faridi N."/>
            <person name="Romero-Severson J."/>
            <person name="DeLeo V.L."/>
            <person name="Lucas S.M."/>
            <person name="Lazic D."/>
            <person name="Gailing O."/>
            <person name="Carlson J."/>
            <person name="Staton M."/>
        </authorList>
    </citation>
    <scope>NUCLEOTIDE SEQUENCE [LARGE SCALE GENOMIC DNA]</scope>
    <source>
        <strain evidence="3">Pseudo-F2</strain>
    </source>
</reference>
<dbReference type="GO" id="GO:0003924">
    <property type="term" value="F:GTPase activity"/>
    <property type="evidence" value="ECO:0007669"/>
    <property type="project" value="InterPro"/>
</dbReference>
<accession>A0AAN7G539</accession>
<dbReference type="AlphaFoldDB" id="A0AAN7G539"/>
<dbReference type="Pfam" id="PF00071">
    <property type="entry name" value="Ras"/>
    <property type="match status" value="1"/>
</dbReference>
<dbReference type="Gene3D" id="3.40.50.300">
    <property type="entry name" value="P-loop containing nucleotide triphosphate hydrolases"/>
    <property type="match status" value="1"/>
</dbReference>
<gene>
    <name evidence="3" type="ORF">RGQ29_001122</name>
</gene>
<dbReference type="InterPro" id="IPR027417">
    <property type="entry name" value="P-loop_NTPase"/>
</dbReference>
<dbReference type="SMART" id="SM00175">
    <property type="entry name" value="RAB"/>
    <property type="match status" value="1"/>
</dbReference>
<comment type="caution">
    <text evidence="3">The sequence shown here is derived from an EMBL/GenBank/DDBJ whole genome shotgun (WGS) entry which is preliminary data.</text>
</comment>
<dbReference type="InterPro" id="IPR050209">
    <property type="entry name" value="Rab_GTPases_membrane_traffic"/>
</dbReference>
<dbReference type="PROSITE" id="PS51419">
    <property type="entry name" value="RAB"/>
    <property type="match status" value="1"/>
</dbReference>